<name>A0A841KW80_9FIRM</name>
<organism evidence="1 2">
    <name type="scientific">Anaerosolibacter carboniphilus</name>
    <dbReference type="NCBI Taxonomy" id="1417629"/>
    <lineage>
        <taxon>Bacteria</taxon>
        <taxon>Bacillati</taxon>
        <taxon>Bacillota</taxon>
        <taxon>Clostridia</taxon>
        <taxon>Peptostreptococcales</taxon>
        <taxon>Thermotaleaceae</taxon>
        <taxon>Anaerosolibacter</taxon>
    </lineage>
</organism>
<dbReference type="EMBL" id="JACHEN010000027">
    <property type="protein sequence ID" value="MBB6217701.1"/>
    <property type="molecule type" value="Genomic_DNA"/>
</dbReference>
<comment type="caution">
    <text evidence="1">The sequence shown here is derived from an EMBL/GenBank/DDBJ whole genome shotgun (WGS) entry which is preliminary data.</text>
</comment>
<keyword evidence="2" id="KW-1185">Reference proteome</keyword>
<reference evidence="1 2" key="1">
    <citation type="submission" date="2020-08" db="EMBL/GenBank/DDBJ databases">
        <title>Genomic Encyclopedia of Type Strains, Phase IV (KMG-IV): sequencing the most valuable type-strain genomes for metagenomic binning, comparative biology and taxonomic classification.</title>
        <authorList>
            <person name="Goeker M."/>
        </authorList>
    </citation>
    <scope>NUCLEOTIDE SEQUENCE [LARGE SCALE GENOMIC DNA]</scope>
    <source>
        <strain evidence="1 2">DSM 103526</strain>
    </source>
</reference>
<dbReference type="AlphaFoldDB" id="A0A841KW80"/>
<proteinExistence type="predicted"/>
<accession>A0A841KW80</accession>
<gene>
    <name evidence="1" type="ORF">HNQ80_003824</name>
</gene>
<dbReference type="Proteomes" id="UP000579281">
    <property type="component" value="Unassembled WGS sequence"/>
</dbReference>
<protein>
    <submittedName>
        <fullName evidence="1">Fe-S-cluster containining protein</fullName>
    </submittedName>
</protein>
<dbReference type="RefSeq" id="WP_184312197.1">
    <property type="nucleotide sequence ID" value="NZ_JACHEN010000027.1"/>
</dbReference>
<evidence type="ECO:0000313" key="1">
    <source>
        <dbReference type="EMBL" id="MBB6217701.1"/>
    </source>
</evidence>
<evidence type="ECO:0000313" key="2">
    <source>
        <dbReference type="Proteomes" id="UP000579281"/>
    </source>
</evidence>
<sequence length="184" mass="22288">MDYKEIYKKAYAYMNEKVIEEDCGLLCNSHCCRNFTEDGEEIGIYLMPHEYESVYKDTPLERRFRFEKHTSKHYYIPPKVKYLYYFHCDKNDGCIRDLRPIQCRTYPFEPHLEGNKLSLVVEREQIHQCPLLNKMDELRKEFVEGIYHGWKLMMEIPGVKDLIQYDSDIRKRNQNISYIVSNFE</sequence>